<feature type="transmembrane region" description="Helical" evidence="1">
    <location>
        <begin position="34"/>
        <end position="58"/>
    </location>
</feature>
<keyword evidence="1" id="KW-0472">Membrane</keyword>
<dbReference type="EMBL" id="BMKW01000012">
    <property type="protein sequence ID" value="GGJ33283.1"/>
    <property type="molecule type" value="Genomic_DNA"/>
</dbReference>
<dbReference type="InterPro" id="IPR032820">
    <property type="entry name" value="ATPase_put"/>
</dbReference>
<dbReference type="Proteomes" id="UP000661507">
    <property type="component" value="Unassembled WGS sequence"/>
</dbReference>
<reference evidence="2" key="2">
    <citation type="submission" date="2020-09" db="EMBL/GenBank/DDBJ databases">
        <authorList>
            <person name="Sun Q."/>
            <person name="Zhou Y."/>
        </authorList>
    </citation>
    <scope>NUCLEOTIDE SEQUENCE</scope>
    <source>
        <strain evidence="2">CGMCC 1.3617</strain>
    </source>
</reference>
<feature type="transmembrane region" description="Helical" evidence="1">
    <location>
        <begin position="70"/>
        <end position="89"/>
    </location>
</feature>
<protein>
    <recommendedName>
        <fullName evidence="4">ATPase F0F1</fullName>
    </recommendedName>
</protein>
<gene>
    <name evidence="2" type="ORF">GCM10011320_46200</name>
</gene>
<dbReference type="RefSeq" id="WP_188971219.1">
    <property type="nucleotide sequence ID" value="NZ_BMKW01000012.1"/>
</dbReference>
<sequence length="99" mass="11081">MTTPEKPPTDRLIESVRRESARRERHRIEGERPIGLNLATIGALGWLFVVPMLAGMLAGRALDRAFGSGIFWTGAFLVAGAALGFWLAWRRMNEMGRDR</sequence>
<keyword evidence="3" id="KW-1185">Reference proteome</keyword>
<accession>A0A917L011</accession>
<evidence type="ECO:0000313" key="2">
    <source>
        <dbReference type="EMBL" id="GGJ33283.1"/>
    </source>
</evidence>
<dbReference type="AlphaFoldDB" id="A0A917L011"/>
<comment type="caution">
    <text evidence="2">The sequence shown here is derived from an EMBL/GenBank/DDBJ whole genome shotgun (WGS) entry which is preliminary data.</text>
</comment>
<keyword evidence="1" id="KW-0812">Transmembrane</keyword>
<organism evidence="2 3">
    <name type="scientific">Neoroseomonas lacus</name>
    <dbReference type="NCBI Taxonomy" id="287609"/>
    <lineage>
        <taxon>Bacteria</taxon>
        <taxon>Pseudomonadati</taxon>
        <taxon>Pseudomonadota</taxon>
        <taxon>Alphaproteobacteria</taxon>
        <taxon>Acetobacterales</taxon>
        <taxon>Acetobacteraceae</taxon>
        <taxon>Neoroseomonas</taxon>
    </lineage>
</organism>
<evidence type="ECO:0000313" key="3">
    <source>
        <dbReference type="Proteomes" id="UP000661507"/>
    </source>
</evidence>
<name>A0A917L011_9PROT</name>
<reference evidence="2" key="1">
    <citation type="journal article" date="2014" name="Int. J. Syst. Evol. Microbiol.">
        <title>Complete genome sequence of Corynebacterium casei LMG S-19264T (=DSM 44701T), isolated from a smear-ripened cheese.</title>
        <authorList>
            <consortium name="US DOE Joint Genome Institute (JGI-PGF)"/>
            <person name="Walter F."/>
            <person name="Albersmeier A."/>
            <person name="Kalinowski J."/>
            <person name="Ruckert C."/>
        </authorList>
    </citation>
    <scope>NUCLEOTIDE SEQUENCE</scope>
    <source>
        <strain evidence="2">CGMCC 1.3617</strain>
    </source>
</reference>
<evidence type="ECO:0000256" key="1">
    <source>
        <dbReference type="SAM" id="Phobius"/>
    </source>
</evidence>
<evidence type="ECO:0008006" key="4">
    <source>
        <dbReference type="Google" id="ProtNLM"/>
    </source>
</evidence>
<dbReference type="Pfam" id="PF09527">
    <property type="entry name" value="ATPase_gene1"/>
    <property type="match status" value="1"/>
</dbReference>
<proteinExistence type="predicted"/>
<keyword evidence="1" id="KW-1133">Transmembrane helix</keyword>